<dbReference type="Pfam" id="PF00528">
    <property type="entry name" value="BPD_transp_1"/>
    <property type="match status" value="1"/>
</dbReference>
<keyword evidence="5 7" id="KW-1133">Transmembrane helix</keyword>
<evidence type="ECO:0000256" key="5">
    <source>
        <dbReference type="ARBA" id="ARBA00022989"/>
    </source>
</evidence>
<evidence type="ECO:0000313" key="10">
    <source>
        <dbReference type="Proteomes" id="UP001299970"/>
    </source>
</evidence>
<dbReference type="RefSeq" id="WP_241036399.1">
    <property type="nucleotide sequence ID" value="NZ_BAAAJF010000002.1"/>
</dbReference>
<proteinExistence type="inferred from homology"/>
<keyword evidence="10" id="KW-1185">Reference proteome</keyword>
<evidence type="ECO:0000256" key="7">
    <source>
        <dbReference type="RuleBase" id="RU363032"/>
    </source>
</evidence>
<sequence length="288" mass="30874">MNAPAHDTVSSTGAAVLARARLGHLAARRSHRRFLTTARLGIVVVALIGWELASGTLIRPFYISSPSAVAQTLAELAWSGELWYHARFTVTAAFAGYLLGAVAGVVVAWPLGMVRLAYRIVEPYFLVAYSVPAVAMGPVFILWFGIGMTPKILIAAYFVFFIVFINTVAGFQQVPQGLLDVTRVMGASSRDQFRKVMLPSATPFILAALRITLPAAMIGAVTGEFISSNRGLGYLTREAASVFSTAGVIAGVLSLSAIVLLMNLMLRPLRNALRWQQAIDVPPLAGGR</sequence>
<name>A0ABS9TCX8_9PSEU</name>
<gene>
    <name evidence="9" type="ORF">MMF94_11785</name>
</gene>
<dbReference type="InterPro" id="IPR035906">
    <property type="entry name" value="MetI-like_sf"/>
</dbReference>
<feature type="transmembrane region" description="Helical" evidence="7">
    <location>
        <begin position="196"/>
        <end position="222"/>
    </location>
</feature>
<feature type="transmembrane region" description="Helical" evidence="7">
    <location>
        <begin position="82"/>
        <end position="112"/>
    </location>
</feature>
<dbReference type="EMBL" id="JAKXMK010000009">
    <property type="protein sequence ID" value="MCH6166367.1"/>
    <property type="molecule type" value="Genomic_DNA"/>
</dbReference>
<dbReference type="Gene3D" id="1.10.3720.10">
    <property type="entry name" value="MetI-like"/>
    <property type="match status" value="1"/>
</dbReference>
<organism evidence="9 10">
    <name type="scientific">Pseudonocardia alaniniphila</name>
    <dbReference type="NCBI Taxonomy" id="75291"/>
    <lineage>
        <taxon>Bacteria</taxon>
        <taxon>Bacillati</taxon>
        <taxon>Actinomycetota</taxon>
        <taxon>Actinomycetes</taxon>
        <taxon>Pseudonocardiales</taxon>
        <taxon>Pseudonocardiaceae</taxon>
        <taxon>Pseudonocardia</taxon>
    </lineage>
</organism>
<keyword evidence="3" id="KW-1003">Cell membrane</keyword>
<comment type="subcellular location">
    <subcellularLocation>
        <location evidence="1 7">Cell membrane</location>
        <topology evidence="1 7">Multi-pass membrane protein</topology>
    </subcellularLocation>
</comment>
<feature type="transmembrane region" description="Helical" evidence="7">
    <location>
        <begin position="152"/>
        <end position="175"/>
    </location>
</feature>
<comment type="similarity">
    <text evidence="7">Belongs to the binding-protein-dependent transport system permease family.</text>
</comment>
<keyword evidence="6 7" id="KW-0472">Membrane</keyword>
<feature type="transmembrane region" description="Helical" evidence="7">
    <location>
        <begin position="124"/>
        <end position="146"/>
    </location>
</feature>
<dbReference type="PANTHER" id="PTHR30151:SF20">
    <property type="entry name" value="ABC TRANSPORTER PERMEASE PROTEIN HI_0355-RELATED"/>
    <property type="match status" value="1"/>
</dbReference>
<evidence type="ECO:0000313" key="9">
    <source>
        <dbReference type="EMBL" id="MCH6166367.1"/>
    </source>
</evidence>
<evidence type="ECO:0000256" key="2">
    <source>
        <dbReference type="ARBA" id="ARBA00022448"/>
    </source>
</evidence>
<keyword evidence="4 7" id="KW-0812">Transmembrane</keyword>
<evidence type="ECO:0000256" key="3">
    <source>
        <dbReference type="ARBA" id="ARBA00022475"/>
    </source>
</evidence>
<accession>A0ABS9TCX8</accession>
<feature type="domain" description="ABC transmembrane type-1" evidence="8">
    <location>
        <begin position="86"/>
        <end position="266"/>
    </location>
</feature>
<evidence type="ECO:0000259" key="8">
    <source>
        <dbReference type="PROSITE" id="PS50928"/>
    </source>
</evidence>
<protein>
    <submittedName>
        <fullName evidence="9">ABC transporter permease</fullName>
    </submittedName>
</protein>
<keyword evidence="2 7" id="KW-0813">Transport</keyword>
<dbReference type="InterPro" id="IPR000515">
    <property type="entry name" value="MetI-like"/>
</dbReference>
<evidence type="ECO:0000256" key="1">
    <source>
        <dbReference type="ARBA" id="ARBA00004651"/>
    </source>
</evidence>
<evidence type="ECO:0000256" key="4">
    <source>
        <dbReference type="ARBA" id="ARBA00022692"/>
    </source>
</evidence>
<reference evidence="9 10" key="1">
    <citation type="submission" date="2022-03" db="EMBL/GenBank/DDBJ databases">
        <title>Pseudonocardia alaer sp. nov., a novel actinomycete isolated from reed forest soil.</title>
        <authorList>
            <person name="Wang L."/>
        </authorList>
    </citation>
    <scope>NUCLEOTIDE SEQUENCE [LARGE SCALE GENOMIC DNA]</scope>
    <source>
        <strain evidence="9 10">Y-16303</strain>
    </source>
</reference>
<dbReference type="SUPFAM" id="SSF161098">
    <property type="entry name" value="MetI-like"/>
    <property type="match status" value="1"/>
</dbReference>
<feature type="transmembrane region" description="Helical" evidence="7">
    <location>
        <begin position="242"/>
        <end position="266"/>
    </location>
</feature>
<dbReference type="CDD" id="cd06261">
    <property type="entry name" value="TM_PBP2"/>
    <property type="match status" value="1"/>
</dbReference>
<dbReference type="Proteomes" id="UP001299970">
    <property type="component" value="Unassembled WGS sequence"/>
</dbReference>
<evidence type="ECO:0000256" key="6">
    <source>
        <dbReference type="ARBA" id="ARBA00023136"/>
    </source>
</evidence>
<dbReference type="PANTHER" id="PTHR30151">
    <property type="entry name" value="ALKANE SULFONATE ABC TRANSPORTER-RELATED, MEMBRANE SUBUNIT"/>
    <property type="match status" value="1"/>
</dbReference>
<comment type="caution">
    <text evidence="9">The sequence shown here is derived from an EMBL/GenBank/DDBJ whole genome shotgun (WGS) entry which is preliminary data.</text>
</comment>
<dbReference type="PROSITE" id="PS50928">
    <property type="entry name" value="ABC_TM1"/>
    <property type="match status" value="1"/>
</dbReference>
<feature type="transmembrane region" description="Helical" evidence="7">
    <location>
        <begin position="38"/>
        <end position="62"/>
    </location>
</feature>